<evidence type="ECO:0000256" key="2">
    <source>
        <dbReference type="ARBA" id="ARBA00006843"/>
    </source>
</evidence>
<evidence type="ECO:0000313" key="9">
    <source>
        <dbReference type="RefSeq" id="XP_060042451.1"/>
    </source>
</evidence>
<evidence type="ECO:0000256" key="3">
    <source>
        <dbReference type="ARBA" id="ARBA00022692"/>
    </source>
</evidence>
<feature type="transmembrane region" description="Helical" evidence="7">
    <location>
        <begin position="68"/>
        <end position="91"/>
    </location>
</feature>
<evidence type="ECO:0000256" key="5">
    <source>
        <dbReference type="ARBA" id="ARBA00023136"/>
    </source>
</evidence>
<keyword evidence="3 7" id="KW-0812">Transmembrane</keyword>
<comment type="subcellular location">
    <subcellularLocation>
        <location evidence="1">Membrane</location>
    </subcellularLocation>
</comment>
<name>A0ABM3X0X4_ERIEU</name>
<dbReference type="PANTHER" id="PTHR14768">
    <property type="entry name" value="UPF0338 PROTEIN"/>
    <property type="match status" value="1"/>
</dbReference>
<protein>
    <submittedName>
        <fullName evidence="9">Transmembrane protein PMIS2</fullName>
    </submittedName>
</protein>
<sequence length="134" mass="15172">MAEKEDTKSTTEKEGAKPTAEKDTKAEPQPQSAEEPKKEETTLFPGAPLLEDNSKQTEEELRFYAPDYLVLTVLAALLFPPLGFVAVYFCYQTIKYNKDSEWTEAYHNSSITGWLDTFSILIGLGLIYYITLFT</sequence>
<reference evidence="9" key="2">
    <citation type="submission" date="2025-08" db="UniProtKB">
        <authorList>
            <consortium name="RefSeq"/>
        </authorList>
    </citation>
    <scope>IDENTIFICATION</scope>
</reference>
<keyword evidence="8" id="KW-1185">Reference proteome</keyword>
<dbReference type="InterPro" id="IPR007593">
    <property type="entry name" value="CD225/Dispanin_fam"/>
</dbReference>
<comment type="similarity">
    <text evidence="2">Belongs to the CD225/Dispanin family.</text>
</comment>
<organism evidence="8 9">
    <name type="scientific">Erinaceus europaeus</name>
    <name type="common">Western European hedgehog</name>
    <dbReference type="NCBI Taxonomy" id="9365"/>
    <lineage>
        <taxon>Eukaryota</taxon>
        <taxon>Metazoa</taxon>
        <taxon>Chordata</taxon>
        <taxon>Craniata</taxon>
        <taxon>Vertebrata</taxon>
        <taxon>Euteleostomi</taxon>
        <taxon>Mammalia</taxon>
        <taxon>Eutheria</taxon>
        <taxon>Laurasiatheria</taxon>
        <taxon>Eulipotyphla</taxon>
        <taxon>Erinaceidae</taxon>
        <taxon>Erinaceinae</taxon>
        <taxon>Erinaceus</taxon>
    </lineage>
</organism>
<dbReference type="RefSeq" id="XP_060042451.1">
    <property type="nucleotide sequence ID" value="XM_060186468.1"/>
</dbReference>
<keyword evidence="4 7" id="KW-1133">Transmembrane helix</keyword>
<dbReference type="Pfam" id="PF04505">
    <property type="entry name" value="CD225"/>
    <property type="match status" value="1"/>
</dbReference>
<gene>
    <name evidence="9" type="primary">PMIS2</name>
</gene>
<evidence type="ECO:0000256" key="4">
    <source>
        <dbReference type="ARBA" id="ARBA00022989"/>
    </source>
</evidence>
<feature type="compositionally biased region" description="Basic and acidic residues" evidence="6">
    <location>
        <begin position="1"/>
        <end position="26"/>
    </location>
</feature>
<proteinExistence type="inferred from homology"/>
<accession>A0ABM3X0X4</accession>
<dbReference type="GeneID" id="132537032"/>
<evidence type="ECO:0000313" key="8">
    <source>
        <dbReference type="Proteomes" id="UP001652624"/>
    </source>
</evidence>
<evidence type="ECO:0000256" key="1">
    <source>
        <dbReference type="ARBA" id="ARBA00004370"/>
    </source>
</evidence>
<feature type="region of interest" description="Disordered" evidence="6">
    <location>
        <begin position="1"/>
        <end position="52"/>
    </location>
</feature>
<feature type="transmembrane region" description="Helical" evidence="7">
    <location>
        <begin position="111"/>
        <end position="131"/>
    </location>
</feature>
<dbReference type="PANTHER" id="PTHR14768:SF5">
    <property type="entry name" value="TRANSMEMBRANE PROTEIN PMIS2"/>
    <property type="match status" value="1"/>
</dbReference>
<dbReference type="Proteomes" id="UP001652624">
    <property type="component" value="Chromosome 2"/>
</dbReference>
<reference evidence="8" key="1">
    <citation type="submission" date="2025-05" db="UniProtKB">
        <authorList>
            <consortium name="RefSeq"/>
        </authorList>
    </citation>
    <scope>NUCLEOTIDE SEQUENCE [LARGE SCALE GENOMIC DNA]</scope>
</reference>
<keyword evidence="5 7" id="KW-0472">Membrane</keyword>
<evidence type="ECO:0000256" key="7">
    <source>
        <dbReference type="SAM" id="Phobius"/>
    </source>
</evidence>
<evidence type="ECO:0000256" key="6">
    <source>
        <dbReference type="SAM" id="MobiDB-lite"/>
    </source>
</evidence>